<organism evidence="3 4">
    <name type="scientific">Bacillus weihaiensis</name>
    <dbReference type="NCBI Taxonomy" id="1547283"/>
    <lineage>
        <taxon>Bacteria</taxon>
        <taxon>Bacillati</taxon>
        <taxon>Bacillota</taxon>
        <taxon>Bacilli</taxon>
        <taxon>Bacillales</taxon>
        <taxon>Bacillaceae</taxon>
        <taxon>Bacillus</taxon>
    </lineage>
</organism>
<dbReference type="InterPro" id="IPR036291">
    <property type="entry name" value="NAD(P)-bd_dom_sf"/>
</dbReference>
<dbReference type="KEGG" id="bwh:A9C19_10405"/>
<sequence>MKKLVNIGLIGAGSIGDVHLQTFSKLQNEAVIKGITDVNKELAKQKGQKFLIESIYPTSETLLNDTSIDAVIIAVPNKYHASLAILALRAGKHVLIEKPMGINSEAAKEIVRAERESGKLVMVAHQMRWMNLIQQIKTQVEKDAFGSIYHAKTGWFRRKGIPGWGSWFTQKDHSGGGPLIDIGVHMLDVALHLMGNPKPISVYGSTYAEFGPKQKGIGSWGIPDWKGKYDVEDFASAFIKMDNGSSLTLEVSWAVHMDTNNDPFIHLMGSEGGASLIGNRGKILTEQFGRQIDLELSVEDSEIGDERVQLSKHFIECIREGKKPITSSMSGLTNNLIIDAIYKSSKTGKEIELDWEI</sequence>
<reference evidence="3 4" key="1">
    <citation type="journal article" date="2016" name="Sci. Rep.">
        <title>Complete genome sequence and transcriptomic analysis of a novel marine strain Bacillus weihaiensis reveals the mechanism of brown algae degradation.</title>
        <authorList>
            <person name="Zhu Y."/>
            <person name="Chen P."/>
            <person name="Bao Y."/>
            <person name="Men Y."/>
            <person name="Zeng Y."/>
            <person name="Yang J."/>
            <person name="Sun J."/>
            <person name="Sun Y."/>
        </authorList>
    </citation>
    <scope>NUCLEOTIDE SEQUENCE [LARGE SCALE GENOMIC DNA]</scope>
    <source>
        <strain evidence="3 4">Alg07</strain>
    </source>
</reference>
<proteinExistence type="predicted"/>
<evidence type="ECO:0000313" key="3">
    <source>
        <dbReference type="EMBL" id="APH05128.1"/>
    </source>
</evidence>
<dbReference type="InterPro" id="IPR000683">
    <property type="entry name" value="Gfo/Idh/MocA-like_OxRdtase_N"/>
</dbReference>
<dbReference type="GO" id="GO:0000166">
    <property type="term" value="F:nucleotide binding"/>
    <property type="evidence" value="ECO:0007669"/>
    <property type="project" value="InterPro"/>
</dbReference>
<dbReference type="PANTHER" id="PTHR43249:SF1">
    <property type="entry name" value="D-GLUCOSIDE 3-DEHYDROGENASE"/>
    <property type="match status" value="1"/>
</dbReference>
<dbReference type="AlphaFoldDB" id="A0A1L3MS12"/>
<feature type="domain" description="Gfo/Idh/MocA-like oxidoreductase N-terminal" evidence="1">
    <location>
        <begin position="5"/>
        <end position="125"/>
    </location>
</feature>
<dbReference type="OrthoDB" id="9815825at2"/>
<dbReference type="Pfam" id="PF01408">
    <property type="entry name" value="GFO_IDH_MocA"/>
    <property type="match status" value="1"/>
</dbReference>
<dbReference type="InterPro" id="IPR055170">
    <property type="entry name" value="GFO_IDH_MocA-like_dom"/>
</dbReference>
<dbReference type="InterPro" id="IPR052515">
    <property type="entry name" value="Gfo/Idh/MocA_Oxidoreductase"/>
</dbReference>
<gene>
    <name evidence="3" type="ORF">A9C19_10405</name>
</gene>
<dbReference type="SUPFAM" id="SSF55347">
    <property type="entry name" value="Glyceraldehyde-3-phosphate dehydrogenase-like, C-terminal domain"/>
    <property type="match status" value="1"/>
</dbReference>
<evidence type="ECO:0000313" key="4">
    <source>
        <dbReference type="Proteomes" id="UP000181936"/>
    </source>
</evidence>
<dbReference type="Pfam" id="PF22725">
    <property type="entry name" value="GFO_IDH_MocA_C3"/>
    <property type="match status" value="1"/>
</dbReference>
<keyword evidence="4" id="KW-1185">Reference proteome</keyword>
<name>A0A1L3MS12_9BACI</name>
<protein>
    <submittedName>
        <fullName evidence="3">Oxidoreductase</fullName>
    </submittedName>
</protein>
<dbReference type="Proteomes" id="UP000181936">
    <property type="component" value="Chromosome"/>
</dbReference>
<dbReference type="STRING" id="1547283.A9C19_10405"/>
<accession>A0A1L3MS12</accession>
<dbReference type="Gene3D" id="3.40.50.720">
    <property type="entry name" value="NAD(P)-binding Rossmann-like Domain"/>
    <property type="match status" value="1"/>
</dbReference>
<dbReference type="PANTHER" id="PTHR43249">
    <property type="entry name" value="UDP-N-ACETYL-2-AMINO-2-DEOXY-D-GLUCURONATE OXIDASE"/>
    <property type="match status" value="1"/>
</dbReference>
<evidence type="ECO:0000259" key="2">
    <source>
        <dbReference type="Pfam" id="PF22725"/>
    </source>
</evidence>
<dbReference type="Gene3D" id="3.30.360.10">
    <property type="entry name" value="Dihydrodipicolinate Reductase, domain 2"/>
    <property type="match status" value="1"/>
</dbReference>
<dbReference type="EMBL" id="CP016020">
    <property type="protein sequence ID" value="APH05128.1"/>
    <property type="molecule type" value="Genomic_DNA"/>
</dbReference>
<dbReference type="RefSeq" id="WP_072579921.1">
    <property type="nucleotide sequence ID" value="NZ_CP016020.1"/>
</dbReference>
<feature type="domain" description="GFO/IDH/MocA-like oxidoreductase" evidence="2">
    <location>
        <begin position="133"/>
        <end position="274"/>
    </location>
</feature>
<evidence type="ECO:0000259" key="1">
    <source>
        <dbReference type="Pfam" id="PF01408"/>
    </source>
</evidence>
<dbReference type="SUPFAM" id="SSF51735">
    <property type="entry name" value="NAD(P)-binding Rossmann-fold domains"/>
    <property type="match status" value="1"/>
</dbReference>